<dbReference type="InterPro" id="IPR022775">
    <property type="entry name" value="AP_mu_sigma_su"/>
</dbReference>
<evidence type="ECO:0000313" key="11">
    <source>
        <dbReference type="EMBL" id="OMJ75357.1"/>
    </source>
</evidence>
<dbReference type="InterPro" id="IPR018240">
    <property type="entry name" value="Clathrin_mu_CS"/>
</dbReference>
<protein>
    <recommendedName>
        <fullName evidence="10">MHD domain-containing protein</fullName>
    </recommendedName>
</protein>
<evidence type="ECO:0000256" key="1">
    <source>
        <dbReference type="ARBA" id="ARBA00004236"/>
    </source>
</evidence>
<gene>
    <name evidence="11" type="ORF">SteCoe_25513</name>
</gene>
<name>A0A1R2BF09_9CILI</name>
<organism evidence="11 12">
    <name type="scientific">Stentor coeruleus</name>
    <dbReference type="NCBI Taxonomy" id="5963"/>
    <lineage>
        <taxon>Eukaryota</taxon>
        <taxon>Sar</taxon>
        <taxon>Alveolata</taxon>
        <taxon>Ciliophora</taxon>
        <taxon>Postciliodesmatophora</taxon>
        <taxon>Heterotrichea</taxon>
        <taxon>Heterotrichida</taxon>
        <taxon>Stentoridae</taxon>
        <taxon>Stentor</taxon>
    </lineage>
</organism>
<comment type="similarity">
    <text evidence="9">Belongs to the adaptor complexes medium subunit family.</text>
</comment>
<dbReference type="AlphaFoldDB" id="A0A1R2BF09"/>
<keyword evidence="3 9" id="KW-0813">Transport</keyword>
<dbReference type="CDD" id="cd09251">
    <property type="entry name" value="AP-2_Mu2_Cterm"/>
    <property type="match status" value="1"/>
</dbReference>
<dbReference type="FunFam" id="3.30.450.60:FF:000002">
    <property type="entry name" value="AP-2 complex subunit mu, putative"/>
    <property type="match status" value="1"/>
</dbReference>
<evidence type="ECO:0000256" key="4">
    <source>
        <dbReference type="ARBA" id="ARBA00022475"/>
    </source>
</evidence>
<keyword evidence="8" id="KW-0168">Coated pit</keyword>
<dbReference type="PROSITE" id="PS00990">
    <property type="entry name" value="CLAT_ADAPTOR_M_1"/>
    <property type="match status" value="1"/>
</dbReference>
<dbReference type="Gene3D" id="2.60.40.1170">
    <property type="entry name" value="Mu homology domain, subdomain B"/>
    <property type="match status" value="2"/>
</dbReference>
<feature type="domain" description="MHD" evidence="10">
    <location>
        <begin position="170"/>
        <end position="423"/>
    </location>
</feature>
<dbReference type="GO" id="GO:0030131">
    <property type="term" value="C:clathrin adaptor complex"/>
    <property type="evidence" value="ECO:0007669"/>
    <property type="project" value="UniProtKB-UniRule"/>
</dbReference>
<dbReference type="InterPro" id="IPR036168">
    <property type="entry name" value="AP2_Mu_C_sf"/>
</dbReference>
<dbReference type="EMBL" id="MPUH01000695">
    <property type="protein sequence ID" value="OMJ75357.1"/>
    <property type="molecule type" value="Genomic_DNA"/>
</dbReference>
<dbReference type="GO" id="GO:0005886">
    <property type="term" value="C:plasma membrane"/>
    <property type="evidence" value="ECO:0007669"/>
    <property type="project" value="UniProtKB-SubCell"/>
</dbReference>
<sequence>MASSILLLNTRGEVLIYRSYRDDVSRTEVSQFCTQVVAAKEASERPIVTLNGVHYINISQNTITLVAASASNVNTAMIIQFLYKLIDLFKAYFGGEFNEASIRKNYVLIYELLDEIIDFGLPQITEPEVLKQFITQGGIKKDMKDEQIIGALIQATGATSWRPEGIRYKRNEVYIDVIENVNVLMSSKGTVLRSDVSGQVMVKSQLSFMPECKFGMNDKLAMASETQSLDKGISIDDIKFHQCVRLGKFDKDRAITFIPPDGIFELMTYRVTENINLPFKLMPIYQEYGNAKIEISLKVKSMFDRNLFATNVVIKIPTPRNTGKCNIFVVSGKAKYEPEQSAIMWRIRRFPGDSEYTMRGSVNLVTTSSEKVWSKPPISIDFQVPMFTASGLRVRFLRVIEKSNYKPIKWIRYITKAGSYQHRI</sequence>
<evidence type="ECO:0000256" key="3">
    <source>
        <dbReference type="ARBA" id="ARBA00022448"/>
    </source>
</evidence>
<dbReference type="InterPro" id="IPR028565">
    <property type="entry name" value="MHD"/>
</dbReference>
<dbReference type="PANTHER" id="PTHR10529">
    <property type="entry name" value="AP COMPLEX SUBUNIT MU"/>
    <property type="match status" value="1"/>
</dbReference>
<comment type="subcellular location">
    <subcellularLocation>
        <location evidence="1">Cell membrane</location>
    </subcellularLocation>
    <subcellularLocation>
        <location evidence="2">Membrane</location>
        <location evidence="2">Coated pit</location>
        <topology evidence="2">Peripheral membrane protein</topology>
        <orientation evidence="2">Cytoplasmic side</orientation>
    </subcellularLocation>
</comment>
<proteinExistence type="inferred from homology"/>
<dbReference type="InterPro" id="IPR043512">
    <property type="entry name" value="Mu2_C"/>
</dbReference>
<keyword evidence="4" id="KW-1003">Cell membrane</keyword>
<dbReference type="InterPro" id="IPR050431">
    <property type="entry name" value="Adaptor_comp_med_subunit"/>
</dbReference>
<accession>A0A1R2BF09</accession>
<keyword evidence="7" id="KW-0472">Membrane</keyword>
<dbReference type="InterPro" id="IPR043532">
    <property type="entry name" value="AP2_Mu_N"/>
</dbReference>
<dbReference type="Proteomes" id="UP000187209">
    <property type="component" value="Unassembled WGS sequence"/>
</dbReference>
<dbReference type="Pfam" id="PF01217">
    <property type="entry name" value="Clat_adaptor_s"/>
    <property type="match status" value="1"/>
</dbReference>
<dbReference type="SUPFAM" id="SSF64356">
    <property type="entry name" value="SNARE-like"/>
    <property type="match status" value="1"/>
</dbReference>
<dbReference type="GO" id="GO:0006886">
    <property type="term" value="P:intracellular protein transport"/>
    <property type="evidence" value="ECO:0007669"/>
    <property type="project" value="UniProtKB-UniRule"/>
</dbReference>
<dbReference type="InterPro" id="IPR011012">
    <property type="entry name" value="Longin-like_dom_sf"/>
</dbReference>
<dbReference type="GO" id="GO:0005905">
    <property type="term" value="C:clathrin-coated pit"/>
    <property type="evidence" value="ECO:0007669"/>
    <property type="project" value="UniProtKB-KW"/>
</dbReference>
<dbReference type="OrthoDB" id="10259133at2759"/>
<evidence type="ECO:0000256" key="2">
    <source>
        <dbReference type="ARBA" id="ARBA00004277"/>
    </source>
</evidence>
<dbReference type="CDD" id="cd14836">
    <property type="entry name" value="AP2_Mu_N"/>
    <property type="match status" value="1"/>
</dbReference>
<dbReference type="GO" id="GO:0006897">
    <property type="term" value="P:endocytosis"/>
    <property type="evidence" value="ECO:0007669"/>
    <property type="project" value="UniProtKB-KW"/>
</dbReference>
<evidence type="ECO:0000256" key="6">
    <source>
        <dbReference type="ARBA" id="ARBA00022927"/>
    </source>
</evidence>
<evidence type="ECO:0000256" key="5">
    <source>
        <dbReference type="ARBA" id="ARBA00022583"/>
    </source>
</evidence>
<dbReference type="PRINTS" id="PR00314">
    <property type="entry name" value="CLATHRINADPT"/>
</dbReference>
<dbReference type="InterPro" id="IPR001392">
    <property type="entry name" value="Clathrin_mu"/>
</dbReference>
<keyword evidence="12" id="KW-1185">Reference proteome</keyword>
<dbReference type="SUPFAM" id="SSF49447">
    <property type="entry name" value="Second domain of Mu2 adaptin subunit (ap50) of ap2 adaptor"/>
    <property type="match status" value="1"/>
</dbReference>
<evidence type="ECO:0000256" key="9">
    <source>
        <dbReference type="PIRNR" id="PIRNR005992"/>
    </source>
</evidence>
<reference evidence="11 12" key="1">
    <citation type="submission" date="2016-11" db="EMBL/GenBank/DDBJ databases">
        <title>The macronuclear genome of Stentor coeruleus: a giant cell with tiny introns.</title>
        <authorList>
            <person name="Slabodnick M."/>
            <person name="Ruby J.G."/>
            <person name="Reiff S.B."/>
            <person name="Swart E.C."/>
            <person name="Gosai S."/>
            <person name="Prabakaran S."/>
            <person name="Witkowska E."/>
            <person name="Larue G.E."/>
            <person name="Fisher S."/>
            <person name="Freeman R.M."/>
            <person name="Gunawardena J."/>
            <person name="Chu W."/>
            <person name="Stover N.A."/>
            <person name="Gregory B.D."/>
            <person name="Nowacki M."/>
            <person name="Derisi J."/>
            <person name="Roy S.W."/>
            <person name="Marshall W.F."/>
            <person name="Sood P."/>
        </authorList>
    </citation>
    <scope>NUCLEOTIDE SEQUENCE [LARGE SCALE GENOMIC DNA]</scope>
    <source>
        <strain evidence="11">WM001</strain>
    </source>
</reference>
<evidence type="ECO:0000259" key="10">
    <source>
        <dbReference type="PROSITE" id="PS51072"/>
    </source>
</evidence>
<evidence type="ECO:0000256" key="7">
    <source>
        <dbReference type="ARBA" id="ARBA00023136"/>
    </source>
</evidence>
<dbReference type="PROSITE" id="PS00991">
    <property type="entry name" value="CLAT_ADAPTOR_M_2"/>
    <property type="match status" value="1"/>
</dbReference>
<evidence type="ECO:0000313" key="12">
    <source>
        <dbReference type="Proteomes" id="UP000187209"/>
    </source>
</evidence>
<dbReference type="PROSITE" id="PS51072">
    <property type="entry name" value="MHD"/>
    <property type="match status" value="1"/>
</dbReference>
<keyword evidence="5" id="KW-0254">Endocytosis</keyword>
<dbReference type="Pfam" id="PF00928">
    <property type="entry name" value="Adap_comp_sub"/>
    <property type="match status" value="1"/>
</dbReference>
<evidence type="ECO:0000256" key="8">
    <source>
        <dbReference type="ARBA" id="ARBA00023176"/>
    </source>
</evidence>
<keyword evidence="6 9" id="KW-0653">Protein transport</keyword>
<dbReference type="PIRSF" id="PIRSF005992">
    <property type="entry name" value="Clathrin_mu"/>
    <property type="match status" value="1"/>
</dbReference>
<dbReference type="Gene3D" id="3.30.450.60">
    <property type="match status" value="1"/>
</dbReference>
<comment type="caution">
    <text evidence="11">The sequence shown here is derived from an EMBL/GenBank/DDBJ whole genome shotgun (WGS) entry which is preliminary data.</text>
</comment>